<dbReference type="STRING" id="45607.A0A2T0FDN4"/>
<dbReference type="RefSeq" id="XP_024663062.1">
    <property type="nucleotide sequence ID" value="XM_024807294.1"/>
</dbReference>
<dbReference type="Pfam" id="PF00995">
    <property type="entry name" value="Sec1"/>
    <property type="match status" value="1"/>
</dbReference>
<evidence type="ECO:0000256" key="1">
    <source>
        <dbReference type="ARBA" id="ARBA00009884"/>
    </source>
</evidence>
<dbReference type="InterPro" id="IPR036045">
    <property type="entry name" value="Sec1-like_sf"/>
</dbReference>
<reference evidence="2 3" key="1">
    <citation type="submission" date="2017-04" db="EMBL/GenBank/DDBJ databases">
        <title>Genome sequencing of [Candida] sorbophila.</title>
        <authorList>
            <person name="Ahn J.O."/>
        </authorList>
    </citation>
    <scope>NUCLEOTIDE SEQUENCE [LARGE SCALE GENOMIC DNA]</scope>
    <source>
        <strain evidence="2 3">DS02</strain>
    </source>
</reference>
<evidence type="ECO:0000313" key="3">
    <source>
        <dbReference type="Proteomes" id="UP000238350"/>
    </source>
</evidence>
<dbReference type="OrthoDB" id="10251230at2759"/>
<dbReference type="EMBL" id="NDIQ01000001">
    <property type="protein sequence ID" value="PRT53116.1"/>
    <property type="molecule type" value="Genomic_DNA"/>
</dbReference>
<organism evidence="2 3">
    <name type="scientific">Wickerhamiella sorbophila</name>
    <dbReference type="NCBI Taxonomy" id="45607"/>
    <lineage>
        <taxon>Eukaryota</taxon>
        <taxon>Fungi</taxon>
        <taxon>Dikarya</taxon>
        <taxon>Ascomycota</taxon>
        <taxon>Saccharomycotina</taxon>
        <taxon>Dipodascomycetes</taxon>
        <taxon>Dipodascales</taxon>
        <taxon>Trichomonascaceae</taxon>
        <taxon>Wickerhamiella</taxon>
    </lineage>
</organism>
<dbReference type="PIRSF" id="PIRSF005715">
    <property type="entry name" value="VPS45_Sec1"/>
    <property type="match status" value="1"/>
</dbReference>
<dbReference type="Gene3D" id="3.90.830.10">
    <property type="entry name" value="Syntaxin Binding Protein 1, Chain A, domain 2"/>
    <property type="match status" value="1"/>
</dbReference>
<comment type="caution">
    <text evidence="2">The sequence shown here is derived from an EMBL/GenBank/DDBJ whole genome shotgun (WGS) entry which is preliminary data.</text>
</comment>
<evidence type="ECO:0000313" key="2">
    <source>
        <dbReference type="EMBL" id="PRT53116.1"/>
    </source>
</evidence>
<dbReference type="PANTHER" id="PTHR11679">
    <property type="entry name" value="VESICLE PROTEIN SORTING-ASSOCIATED"/>
    <property type="match status" value="1"/>
</dbReference>
<dbReference type="InterPro" id="IPR027482">
    <property type="entry name" value="Sec1-like_dom2"/>
</dbReference>
<protein>
    <submittedName>
        <fullName evidence="2">Protein sly1</fullName>
    </submittedName>
</protein>
<keyword evidence="3" id="KW-1185">Reference proteome</keyword>
<gene>
    <name evidence="2" type="ORF">B9G98_00736</name>
</gene>
<dbReference type="InterPro" id="IPR043154">
    <property type="entry name" value="Sec-1-like_dom1"/>
</dbReference>
<sequence>MSVTQSLTLRDKQSKALELLLNFNGSDNSTGPIWKVLVFDSVGRDIISSVLRVNDLFRNGVTLYMLAASERHALSDVPAIYFVEPTEENIAQIGKDVVRGLYQSWSINFTSPLSRSQLEDLASKTLHSSAKINQVYDQYLQFCMLESDIFSLELPNVYRDFANPRATDDDINSLVAKIVNDLFCVVMTYNAVPIIRASRGNAAESIAQMLDEKIRSYLGNPRSAALRDSTASRPVLLIVDRNIDLVSMFTHSWTYQSLINDACEFQRNRITIKGEDGKRTAYDLDPTDFFWGENKTLPFPDVANNIDAALNKYKADTQRLTGGADISEIEPSAAHLKSAMDELPELTQRKQVIDMHMNISTVLLKAITDRGLAQLFDAEETAAGSSKQEILELIQNKEFLNAEDKLRLYMVYFIVSNNLSPADQQELEAALTEQGCDLAALAHVKRSKELSKMSLLAGSANTAESHQGDLLKRVGGMTSKLTEKLNQGSLSGSFGGIISGIKNFLPANKDLPLTKIVQSILDSTASSSVSSVTDDYLCFDPKESRGSRSRPPKRGSHDEAIVFTVGGGNYYEYANVQNWAAKVGTKKITYGSTSLVAPTKFVQECAELGRMV</sequence>
<dbReference type="GO" id="GO:0016192">
    <property type="term" value="P:vesicle-mediated transport"/>
    <property type="evidence" value="ECO:0007669"/>
    <property type="project" value="InterPro"/>
</dbReference>
<dbReference type="AlphaFoldDB" id="A0A2T0FDN4"/>
<dbReference type="Gene3D" id="1.25.40.60">
    <property type="match status" value="1"/>
</dbReference>
<dbReference type="InterPro" id="IPR043127">
    <property type="entry name" value="Sec-1-like_dom3a"/>
</dbReference>
<name>A0A2T0FDN4_9ASCO</name>
<proteinExistence type="inferred from homology"/>
<dbReference type="InterPro" id="IPR001619">
    <property type="entry name" value="Sec1-like"/>
</dbReference>
<dbReference type="Proteomes" id="UP000238350">
    <property type="component" value="Unassembled WGS sequence"/>
</dbReference>
<accession>A0A2T0FDN4</accession>
<dbReference type="GeneID" id="36514485"/>
<comment type="similarity">
    <text evidence="1">Belongs to the STXBP/unc-18/SEC1 family.</text>
</comment>
<dbReference type="Gene3D" id="3.40.50.1910">
    <property type="match status" value="1"/>
</dbReference>
<dbReference type="SUPFAM" id="SSF56815">
    <property type="entry name" value="Sec1/munc18-like (SM) proteins"/>
    <property type="match status" value="1"/>
</dbReference>
<dbReference type="Gene3D" id="3.40.50.2060">
    <property type="match status" value="1"/>
</dbReference>